<accession>A0A3E3I1S8</accession>
<organism evidence="1 2">
    <name type="scientific">Eisenbergiella massiliensis</name>
    <dbReference type="NCBI Taxonomy" id="1720294"/>
    <lineage>
        <taxon>Bacteria</taxon>
        <taxon>Bacillati</taxon>
        <taxon>Bacillota</taxon>
        <taxon>Clostridia</taxon>
        <taxon>Lachnospirales</taxon>
        <taxon>Lachnospiraceae</taxon>
        <taxon>Eisenbergiella</taxon>
    </lineage>
</organism>
<keyword evidence="2" id="KW-1185">Reference proteome</keyword>
<name>A0A3E3I1S8_9FIRM</name>
<evidence type="ECO:0000313" key="2">
    <source>
        <dbReference type="Proteomes" id="UP000260812"/>
    </source>
</evidence>
<dbReference type="AlphaFoldDB" id="A0A3E3I1S8"/>
<dbReference type="Proteomes" id="UP000260812">
    <property type="component" value="Unassembled WGS sequence"/>
</dbReference>
<comment type="caution">
    <text evidence="1">The sequence shown here is derived from an EMBL/GenBank/DDBJ whole genome shotgun (WGS) entry which is preliminary data.</text>
</comment>
<protein>
    <submittedName>
        <fullName evidence="1">Uncharacterized protein</fullName>
    </submittedName>
</protein>
<sequence length="81" mass="9456">MLKHKALNISKSIRSFPKPAPRLLSMVRWQCTIIGVLKRYSSRGNYSYKGKNIILLNIFLCFQKRLNLRKNSDKINASINF</sequence>
<dbReference type="EMBL" id="QVLV01000011">
    <property type="protein sequence ID" value="RGE58495.1"/>
    <property type="molecule type" value="Genomic_DNA"/>
</dbReference>
<proteinExistence type="predicted"/>
<evidence type="ECO:0000313" key="1">
    <source>
        <dbReference type="EMBL" id="RGE58495.1"/>
    </source>
</evidence>
<gene>
    <name evidence="1" type="ORF">DXC51_16450</name>
</gene>
<reference evidence="1" key="1">
    <citation type="submission" date="2018-08" db="EMBL/GenBank/DDBJ databases">
        <title>A genome reference for cultivated species of the human gut microbiota.</title>
        <authorList>
            <person name="Zou Y."/>
            <person name="Xue W."/>
            <person name="Luo G."/>
        </authorList>
    </citation>
    <scope>NUCLEOTIDE SEQUENCE [LARGE SCALE GENOMIC DNA]</scope>
    <source>
        <strain evidence="1">TF05-5AC</strain>
    </source>
</reference>